<keyword evidence="1" id="KW-1133">Transmembrane helix</keyword>
<dbReference type="OrthoDB" id="9922158at2"/>
<feature type="transmembrane region" description="Helical" evidence="1">
    <location>
        <begin position="57"/>
        <end position="79"/>
    </location>
</feature>
<keyword evidence="1" id="KW-0812">Transmembrane</keyword>
<comment type="caution">
    <text evidence="2">The sequence shown here is derived from an EMBL/GenBank/DDBJ whole genome shotgun (WGS) entry which is preliminary data.</text>
</comment>
<gene>
    <name evidence="2" type="ORF">AVL61_16930</name>
</gene>
<dbReference type="Proteomes" id="UP000053512">
    <property type="component" value="Unassembled WGS sequence"/>
</dbReference>
<keyword evidence="1" id="KW-0472">Membrane</keyword>
<feature type="transmembrane region" description="Helical" evidence="1">
    <location>
        <begin position="6"/>
        <end position="25"/>
    </location>
</feature>
<accession>A0A0W8IB23</accession>
<organism evidence="2 3">
    <name type="scientific">Kocuria rosea subsp. polaris</name>
    <dbReference type="NCBI Taxonomy" id="136273"/>
    <lineage>
        <taxon>Bacteria</taxon>
        <taxon>Bacillati</taxon>
        <taxon>Actinomycetota</taxon>
        <taxon>Actinomycetes</taxon>
        <taxon>Micrococcales</taxon>
        <taxon>Micrococcaceae</taxon>
        <taxon>Kocuria</taxon>
    </lineage>
</organism>
<evidence type="ECO:0000256" key="1">
    <source>
        <dbReference type="SAM" id="Phobius"/>
    </source>
</evidence>
<name>A0A0W8IB23_KOCRO</name>
<dbReference type="RefSeq" id="WP_058874189.1">
    <property type="nucleotide sequence ID" value="NZ_LQBK01000019.1"/>
</dbReference>
<evidence type="ECO:0000313" key="3">
    <source>
        <dbReference type="Proteomes" id="UP000053512"/>
    </source>
</evidence>
<sequence length="84" mass="9297">MEDIFWPALVMGPVMIVFGIVVIRFRRMLISVIIEAQSVLFGRRVGQIFADRTGSSALLYPGVGAVVLGVVIILMGLFLPREMF</sequence>
<reference evidence="3" key="1">
    <citation type="submission" date="2015-12" db="EMBL/GenBank/DDBJ databases">
        <authorList>
            <person name="Nair G.R."/>
            <person name="Kaur G."/>
            <person name="Mayilraj S."/>
        </authorList>
    </citation>
    <scope>NUCLEOTIDE SEQUENCE [LARGE SCALE GENOMIC DNA]</scope>
    <source>
        <strain evidence="3">CD08_4</strain>
    </source>
</reference>
<protein>
    <submittedName>
        <fullName evidence="2">Uncharacterized protein</fullName>
    </submittedName>
</protein>
<proteinExistence type="predicted"/>
<evidence type="ECO:0000313" key="2">
    <source>
        <dbReference type="EMBL" id="KUG57077.1"/>
    </source>
</evidence>
<dbReference type="AlphaFoldDB" id="A0A0W8IB23"/>
<dbReference type="EMBL" id="LQBK01000019">
    <property type="protein sequence ID" value="KUG57077.1"/>
    <property type="molecule type" value="Genomic_DNA"/>
</dbReference>